<sequence>MQEFLSPRDLSLAGIASRQRRTWRPMIMGLTARCTRDAVHRGGPAEWKPMSEEDVEVYGKPLKAVWAPYSSYT</sequence>
<dbReference type="EMBL" id="KN834915">
    <property type="protein sequence ID" value="KIK50251.1"/>
    <property type="molecule type" value="Genomic_DNA"/>
</dbReference>
<organism evidence="1 2">
    <name type="scientific">Collybiopsis luxurians FD-317 M1</name>
    <dbReference type="NCBI Taxonomy" id="944289"/>
    <lineage>
        <taxon>Eukaryota</taxon>
        <taxon>Fungi</taxon>
        <taxon>Dikarya</taxon>
        <taxon>Basidiomycota</taxon>
        <taxon>Agaricomycotina</taxon>
        <taxon>Agaricomycetes</taxon>
        <taxon>Agaricomycetidae</taxon>
        <taxon>Agaricales</taxon>
        <taxon>Marasmiineae</taxon>
        <taxon>Omphalotaceae</taxon>
        <taxon>Collybiopsis</taxon>
        <taxon>Collybiopsis luxurians</taxon>
    </lineage>
</organism>
<gene>
    <name evidence="1" type="ORF">GYMLUDRAFT_470665</name>
</gene>
<dbReference type="Proteomes" id="UP000053593">
    <property type="component" value="Unassembled WGS sequence"/>
</dbReference>
<name>A0A0D0B7Z9_9AGAR</name>
<keyword evidence="2" id="KW-1185">Reference proteome</keyword>
<evidence type="ECO:0000313" key="1">
    <source>
        <dbReference type="EMBL" id="KIK50251.1"/>
    </source>
</evidence>
<accession>A0A0D0B7Z9</accession>
<dbReference type="OrthoDB" id="416741at2759"/>
<protein>
    <submittedName>
        <fullName evidence="1">Uncharacterized protein</fullName>
    </submittedName>
</protein>
<dbReference type="HOGENOM" id="CLU_2705049_0_0_1"/>
<evidence type="ECO:0000313" key="2">
    <source>
        <dbReference type="Proteomes" id="UP000053593"/>
    </source>
</evidence>
<proteinExistence type="predicted"/>
<dbReference type="AlphaFoldDB" id="A0A0D0B7Z9"/>
<reference evidence="1 2" key="1">
    <citation type="submission" date="2014-04" db="EMBL/GenBank/DDBJ databases">
        <title>Evolutionary Origins and Diversification of the Mycorrhizal Mutualists.</title>
        <authorList>
            <consortium name="DOE Joint Genome Institute"/>
            <consortium name="Mycorrhizal Genomics Consortium"/>
            <person name="Kohler A."/>
            <person name="Kuo A."/>
            <person name="Nagy L.G."/>
            <person name="Floudas D."/>
            <person name="Copeland A."/>
            <person name="Barry K.W."/>
            <person name="Cichocki N."/>
            <person name="Veneault-Fourrey C."/>
            <person name="LaButti K."/>
            <person name="Lindquist E.A."/>
            <person name="Lipzen A."/>
            <person name="Lundell T."/>
            <person name="Morin E."/>
            <person name="Murat C."/>
            <person name="Riley R."/>
            <person name="Ohm R."/>
            <person name="Sun H."/>
            <person name="Tunlid A."/>
            <person name="Henrissat B."/>
            <person name="Grigoriev I.V."/>
            <person name="Hibbett D.S."/>
            <person name="Martin F."/>
        </authorList>
    </citation>
    <scope>NUCLEOTIDE SEQUENCE [LARGE SCALE GENOMIC DNA]</scope>
    <source>
        <strain evidence="1 2">FD-317 M1</strain>
    </source>
</reference>